<keyword evidence="2" id="KW-1185">Reference proteome</keyword>
<comment type="caution">
    <text evidence="1">The sequence shown here is derived from an EMBL/GenBank/DDBJ whole genome shotgun (WGS) entry which is preliminary data.</text>
</comment>
<reference evidence="1" key="1">
    <citation type="submission" date="2022-08" db="EMBL/GenBank/DDBJ databases">
        <title>Genome analysis of Corynebacteriales strain.</title>
        <authorList>
            <person name="Lee S.D."/>
        </authorList>
    </citation>
    <scope>NUCLEOTIDE SEQUENCE</scope>
    <source>
        <strain evidence="1">D3-21</strain>
    </source>
</reference>
<dbReference type="AlphaFoldDB" id="A0A9X4M3T4"/>
<dbReference type="Proteomes" id="UP001152755">
    <property type="component" value="Unassembled WGS sequence"/>
</dbReference>
<organism evidence="1 2">
    <name type="scientific">Speluncibacter jeojiensis</name>
    <dbReference type="NCBI Taxonomy" id="2710754"/>
    <lineage>
        <taxon>Bacteria</taxon>
        <taxon>Bacillati</taxon>
        <taxon>Actinomycetota</taxon>
        <taxon>Actinomycetes</taxon>
        <taxon>Mycobacteriales</taxon>
        <taxon>Speluncibacteraceae</taxon>
        <taxon>Speluncibacter</taxon>
    </lineage>
</organism>
<sequence length="108" mass="11629">MSNRITDSELAIVEAALLAEPALTAVRVSSEKDRYGAWMWDDVVAIEVGPLGAADAVEIDELLINRFAADHVEADGRECVIAVTDEVRTAVTLRRTLRRAPNPAASVA</sequence>
<name>A0A9X4M3T4_9ACTN</name>
<proteinExistence type="predicted"/>
<gene>
    <name evidence="1" type="ORF">NVS88_18375</name>
</gene>
<dbReference type="EMBL" id="JANRHA010000014">
    <property type="protein sequence ID" value="MDG3016525.1"/>
    <property type="molecule type" value="Genomic_DNA"/>
</dbReference>
<accession>A0A9X4M3T4</accession>
<evidence type="ECO:0000313" key="1">
    <source>
        <dbReference type="EMBL" id="MDG3016525.1"/>
    </source>
</evidence>
<protein>
    <submittedName>
        <fullName evidence="1">Uncharacterized protein</fullName>
    </submittedName>
</protein>
<dbReference type="RefSeq" id="WP_277829793.1">
    <property type="nucleotide sequence ID" value="NZ_JAAIVF010000001.1"/>
</dbReference>
<evidence type="ECO:0000313" key="2">
    <source>
        <dbReference type="Proteomes" id="UP001152755"/>
    </source>
</evidence>